<proteinExistence type="predicted"/>
<dbReference type="AlphaFoldDB" id="A0A382HEA3"/>
<dbReference type="EMBL" id="UINC01060703">
    <property type="protein sequence ID" value="SVB85489.1"/>
    <property type="molecule type" value="Genomic_DNA"/>
</dbReference>
<evidence type="ECO:0000313" key="1">
    <source>
        <dbReference type="EMBL" id="SVB85489.1"/>
    </source>
</evidence>
<organism evidence="1">
    <name type="scientific">marine metagenome</name>
    <dbReference type="NCBI Taxonomy" id="408172"/>
    <lineage>
        <taxon>unclassified sequences</taxon>
        <taxon>metagenomes</taxon>
        <taxon>ecological metagenomes</taxon>
    </lineage>
</organism>
<gene>
    <name evidence="1" type="ORF">METZ01_LOCUS238343</name>
</gene>
<name>A0A382HEA3_9ZZZZ</name>
<sequence length="133" mass="15494">MAEDFDINSIDDIDMNFDFGFTTVDEDEVQEFETAVQERVAKAAGHETGALEAKMDKLLKLREDDSSYQLLFEKRKAELEDVYKEQMRKVEKLILPLLHNLMKNPENEYIKWPNRTNIVQSQINKIVAITRGV</sequence>
<protein>
    <submittedName>
        <fullName evidence="1">Uncharacterized protein</fullName>
    </submittedName>
</protein>
<reference evidence="1" key="1">
    <citation type="submission" date="2018-05" db="EMBL/GenBank/DDBJ databases">
        <authorList>
            <person name="Lanie J.A."/>
            <person name="Ng W.-L."/>
            <person name="Kazmierczak K.M."/>
            <person name="Andrzejewski T.M."/>
            <person name="Davidsen T.M."/>
            <person name="Wayne K.J."/>
            <person name="Tettelin H."/>
            <person name="Glass J.I."/>
            <person name="Rusch D."/>
            <person name="Podicherti R."/>
            <person name="Tsui H.-C.T."/>
            <person name="Winkler M.E."/>
        </authorList>
    </citation>
    <scope>NUCLEOTIDE SEQUENCE</scope>
</reference>
<accession>A0A382HEA3</accession>